<dbReference type="PaxDb" id="3218-PP1S475_13V6.1"/>
<dbReference type="CDD" id="cd18808">
    <property type="entry name" value="SF1_C_Upf1"/>
    <property type="match status" value="1"/>
</dbReference>
<dbReference type="Pfam" id="PF21143">
    <property type="entry name" value="Aquarius_N_2nd"/>
    <property type="match status" value="1"/>
</dbReference>
<dbReference type="OMA" id="YRVWLDC"/>
<gene>
    <name evidence="9" type="primary">LOC112274104</name>
    <name evidence="8" type="ORF">PHYPA_025960</name>
</gene>
<dbReference type="InterPro" id="IPR027417">
    <property type="entry name" value="P-loop_NTPase"/>
</dbReference>
<dbReference type="PANTHER" id="PTHR10887">
    <property type="entry name" value="DNA2/NAM7 HELICASE FAMILY"/>
    <property type="match status" value="1"/>
</dbReference>
<accession>A0A2K1IRD9</accession>
<dbReference type="InterPro" id="IPR048966">
    <property type="entry name" value="Aquarius_b-barrel"/>
</dbReference>
<sequence>MSHVKMTLEELEKYRERWQSWNSKDFDPNLVVEIYKNELNVATSSQRVRVLEISQYLENYLWPRFNAETASLEHVLSIILMVNEKFRENVPAWACFHEREDVFPAFFNRVLSLKDDKEARAMSIREKTNYLLFMIHCFQSLEDEKVRIPVLKLVSLPLWHSLSPGRVRMEFCQHPQLLDHWRKLLKREAREGKRGGAINVKEKLEVRFLPNLLEEFLDILQSSVRSETDEDHDMEGEGESTPAVDFDSQLFCERFAEFLIDLLSQLPTRRFVRALVEDRAIVVKSRLSALYAHPRGALFRQLIDLLEFYQTYEINDQTGTQFSPEDVELNHSSRVHALQLRLFKSVPKLQSLALSNVGFVDKRNQLSKAISLLSAEELKDLVCRNLQLVSSEDPWTDRVDFLKELLVTSFERRQSQRESINALPLYPNEKVMWDENLVPSINYTGAGPLALPKLNLQFLTLHDYLLRNFNLFRLESTYEIREDIHDVLKRMGARYGDDGETVFSGWAKMANPIKSFKITEVKAAKIGENKPAAVIAEVGFTTKGLRGDNRSEWDALKEHDVLFLLTVRVPSSILGKEELAKLSIPEQFGLQFVRGCEVIELHDEEGTLMNDFTGRIKREDWKPPAGEARTVVVSLDNVQYQLDMNAAASGDLDTNVYETFNLLMRRKPKENNFKAILESIRDLMNEDLIVPTWLHDILLGYGNPASAQWKNMPDPLELVDFKDTFLDAQHLRESFPSCDVQFVTQDGDEDLTPKPPFHVILPKSTSGGNKVKSGKRKGADVSADGAADPTSERQKVVAKAYVPPDPGPYPQDQPKQNTVKFTPVQVDAVISGVQPGLTMIVGPPGTGKTDTAVQILHLLYHNCPMQRTLIITHSNQALNDLFEKIMQRDVPARYLLRLGQGEQELDTDHSFSRQGRVNAMLKRRLDLLSEVERLAKTLKVPEDAAYTCETAAYFWLLHVLSRWEEFMAGCAESRDPGVVKERFPFKEYFNDTPRPLFSGTSYVRDMEAAKGCFRHLKTMFQELEECRAFELLKSTADRANYLMAKQAKIVAMTCTHAALKRRDFLDLNFKYDNLLMEESAQILEIETFIPMLLQRHTDGRARLKRCILIGDHHQLPPVVKNLAFQKYSHMDQSLFTRFVRLGVPYIQLNSQGRARPSIAKLYNWRYKELGDLPNVLQDPAYHLANAGFSYEYQLVNVEDYEGFGETEPVQYFYQNLGEAEYVVSVFMYMRLLGYPAEKISILTTYNGQKQLIRDVIARKCSNNPLFGRPSKVTTVDKFQGQQNDFILLSLVRTKVVGHLRDVRRLVVAMSRARLGLYVFCRRSLFENCYELLPTFRLLLQRPVDLSLVLDEPTQPTQRPVHQIGGAYPVRGLQEMVHIVQDVYHRKTAVMGAYPIG</sequence>
<evidence type="ECO:0000313" key="10">
    <source>
        <dbReference type="Proteomes" id="UP000006727"/>
    </source>
</evidence>
<dbReference type="InterPro" id="IPR032174">
    <property type="entry name" value="Aquarius_N"/>
</dbReference>
<dbReference type="KEGG" id="ppp:112274104"/>
<dbReference type="OrthoDB" id="1879at2759"/>
<dbReference type="Pfam" id="PF16399">
    <property type="entry name" value="Aquarius_N_1st"/>
    <property type="match status" value="1"/>
</dbReference>
<dbReference type="GO" id="GO:0000974">
    <property type="term" value="C:Prp19 complex"/>
    <property type="evidence" value="ECO:0007669"/>
    <property type="project" value="EnsemblPlants"/>
</dbReference>
<dbReference type="InterPro" id="IPR041679">
    <property type="entry name" value="DNA2/NAM7-like_C"/>
</dbReference>
<dbReference type="PIRSF" id="PIRSF038901">
    <property type="entry name" value="AQR_cwf11"/>
    <property type="match status" value="1"/>
</dbReference>
<evidence type="ECO:0000313" key="9">
    <source>
        <dbReference type="EnsemblPlants" id="PAC:32915669.CDS.1"/>
    </source>
</evidence>
<feature type="region of interest" description="Disordered" evidence="2">
    <location>
        <begin position="747"/>
        <end position="795"/>
    </location>
</feature>
<evidence type="ECO:0000259" key="5">
    <source>
        <dbReference type="Pfam" id="PF16399"/>
    </source>
</evidence>
<dbReference type="Gene3D" id="3.40.50.300">
    <property type="entry name" value="P-loop containing nucleotide triphosphate hydrolases"/>
    <property type="match status" value="2"/>
</dbReference>
<dbReference type="GeneID" id="112274104"/>
<dbReference type="FunCoup" id="A0A2K1IRD9">
    <property type="interactions" value="4453"/>
</dbReference>
<name>A0A2K1IRD9_PHYPA</name>
<evidence type="ECO:0000259" key="4">
    <source>
        <dbReference type="Pfam" id="PF13087"/>
    </source>
</evidence>
<evidence type="ECO:0000256" key="2">
    <source>
        <dbReference type="SAM" id="MobiDB-lite"/>
    </source>
</evidence>
<organism evidence="8">
    <name type="scientific">Physcomitrium patens</name>
    <name type="common">Spreading-leaved earth moss</name>
    <name type="synonym">Physcomitrella patens</name>
    <dbReference type="NCBI Taxonomy" id="3218"/>
    <lineage>
        <taxon>Eukaryota</taxon>
        <taxon>Viridiplantae</taxon>
        <taxon>Streptophyta</taxon>
        <taxon>Embryophyta</taxon>
        <taxon>Bryophyta</taxon>
        <taxon>Bryophytina</taxon>
        <taxon>Bryopsida</taxon>
        <taxon>Funariidae</taxon>
        <taxon>Funariales</taxon>
        <taxon>Funariaceae</taxon>
        <taxon>Physcomitrium</taxon>
    </lineage>
</organism>
<feature type="domain" description="RNA helicase aquarius N-terminal" evidence="5">
    <location>
        <begin position="17"/>
        <end position="414"/>
    </location>
</feature>
<dbReference type="GO" id="GO:0010586">
    <property type="term" value="P:miRNA metabolic process"/>
    <property type="evidence" value="ECO:0007669"/>
    <property type="project" value="EnsemblPlants"/>
</dbReference>
<keyword evidence="1" id="KW-0507">mRNA processing</keyword>
<dbReference type="Gramene" id="Pp3c21_9820V3.2">
    <property type="protein sequence ID" value="PAC:32915670.CDS.1"/>
    <property type="gene ID" value="Pp3c21_9820"/>
</dbReference>
<evidence type="ECO:0000256" key="1">
    <source>
        <dbReference type="PIRNR" id="PIRNR038901"/>
    </source>
</evidence>
<evidence type="ECO:0000259" key="3">
    <source>
        <dbReference type="Pfam" id="PF13086"/>
    </source>
</evidence>
<comment type="subcellular location">
    <subcellularLocation>
        <location evidence="1">Nucleus</location>
    </subcellularLocation>
</comment>
<dbReference type="GO" id="GO:0000398">
    <property type="term" value="P:mRNA splicing, via spliceosome"/>
    <property type="evidence" value="ECO:0007669"/>
    <property type="project" value="InterPro"/>
</dbReference>
<feature type="domain" description="RNA helicase aquarius beta-barrel" evidence="6">
    <location>
        <begin position="497"/>
        <end position="666"/>
    </location>
</feature>
<reference evidence="9" key="3">
    <citation type="submission" date="2020-12" db="UniProtKB">
        <authorList>
            <consortium name="EnsemblPlants"/>
        </authorList>
    </citation>
    <scope>IDENTIFICATION</scope>
</reference>
<dbReference type="InterPro" id="IPR048967">
    <property type="entry name" value="Aquarius_insert"/>
</dbReference>
<dbReference type="Proteomes" id="UP000006727">
    <property type="component" value="Chromosome 21"/>
</dbReference>
<dbReference type="Pfam" id="PF13086">
    <property type="entry name" value="AAA_11"/>
    <property type="match status" value="1"/>
</dbReference>
<dbReference type="EnsemblPlants" id="Pp3c21_9820V3.1">
    <property type="protein sequence ID" value="PAC:32915669.CDS.1"/>
    <property type="gene ID" value="Pp3c21_9820"/>
</dbReference>
<reference evidence="8 10" key="1">
    <citation type="journal article" date="2008" name="Science">
        <title>The Physcomitrella genome reveals evolutionary insights into the conquest of land by plants.</title>
        <authorList>
            <person name="Rensing S."/>
            <person name="Lang D."/>
            <person name="Zimmer A."/>
            <person name="Terry A."/>
            <person name="Salamov A."/>
            <person name="Shapiro H."/>
            <person name="Nishiyama T."/>
            <person name="Perroud P.-F."/>
            <person name="Lindquist E."/>
            <person name="Kamisugi Y."/>
            <person name="Tanahashi T."/>
            <person name="Sakakibara K."/>
            <person name="Fujita T."/>
            <person name="Oishi K."/>
            <person name="Shin-I T."/>
            <person name="Kuroki Y."/>
            <person name="Toyoda A."/>
            <person name="Suzuki Y."/>
            <person name="Hashimoto A."/>
            <person name="Yamaguchi K."/>
            <person name="Sugano A."/>
            <person name="Kohara Y."/>
            <person name="Fujiyama A."/>
            <person name="Anterola A."/>
            <person name="Aoki S."/>
            <person name="Ashton N."/>
            <person name="Barbazuk W.B."/>
            <person name="Barker E."/>
            <person name="Bennetzen J."/>
            <person name="Bezanilla M."/>
            <person name="Blankenship R."/>
            <person name="Cho S.H."/>
            <person name="Dutcher S."/>
            <person name="Estelle M."/>
            <person name="Fawcett J.A."/>
            <person name="Gundlach H."/>
            <person name="Hanada K."/>
            <person name="Heyl A."/>
            <person name="Hicks K.A."/>
            <person name="Hugh J."/>
            <person name="Lohr M."/>
            <person name="Mayer K."/>
            <person name="Melkozernov A."/>
            <person name="Murata T."/>
            <person name="Nelson D."/>
            <person name="Pils B."/>
            <person name="Prigge M."/>
            <person name="Reiss B."/>
            <person name="Renner T."/>
            <person name="Rombauts S."/>
            <person name="Rushton P."/>
            <person name="Sanderfoot A."/>
            <person name="Schween G."/>
            <person name="Shiu S.-H."/>
            <person name="Stueber K."/>
            <person name="Theodoulou F.L."/>
            <person name="Tu H."/>
            <person name="Van de Peer Y."/>
            <person name="Verrier P.J."/>
            <person name="Waters E."/>
            <person name="Wood A."/>
            <person name="Yang L."/>
            <person name="Cove D."/>
            <person name="Cuming A."/>
            <person name="Hasebe M."/>
            <person name="Lucas S."/>
            <person name="Mishler D.B."/>
            <person name="Reski R."/>
            <person name="Grigoriev I."/>
            <person name="Quatrano R.S."/>
            <person name="Boore J.L."/>
        </authorList>
    </citation>
    <scope>NUCLEOTIDE SEQUENCE [LARGE SCALE GENOMIC DNA]</scope>
    <source>
        <strain evidence="9 10">cv. Gransden 2004</strain>
    </source>
</reference>
<dbReference type="FunFam" id="3.40.50.300:FF:000507">
    <property type="entry name" value="Pre-mRNA-splicing factor"/>
    <property type="match status" value="1"/>
</dbReference>
<dbReference type="PANTHER" id="PTHR10887:SF5">
    <property type="entry name" value="RNA HELICASE AQUARIUS"/>
    <property type="match status" value="1"/>
</dbReference>
<evidence type="ECO:0000313" key="8">
    <source>
        <dbReference type="EMBL" id="PNR31837.1"/>
    </source>
</evidence>
<dbReference type="InterPro" id="IPR026300">
    <property type="entry name" value="CWF11_fam"/>
</dbReference>
<comment type="similarity">
    <text evidence="1">Belongs to the CWF11 family.</text>
</comment>
<proteinExistence type="inferred from homology"/>
<dbReference type="Gramene" id="Pp3c21_9820V3.1">
    <property type="protein sequence ID" value="PAC:32915669.CDS.1"/>
    <property type="gene ID" value="Pp3c21_9820"/>
</dbReference>
<keyword evidence="1" id="KW-0508">mRNA splicing</keyword>
<dbReference type="InterPro" id="IPR045055">
    <property type="entry name" value="DNA2/NAM7-like"/>
</dbReference>
<dbReference type="GO" id="GO:0004386">
    <property type="term" value="F:helicase activity"/>
    <property type="evidence" value="ECO:0007669"/>
    <property type="project" value="InterPro"/>
</dbReference>
<dbReference type="FunFam" id="3.40.50.300:FF:003210">
    <property type="entry name" value="RNA helicase aquarius"/>
    <property type="match status" value="1"/>
</dbReference>
<feature type="domain" description="DNA2/NAM7 helicase-like C-terminal" evidence="4">
    <location>
        <begin position="1130"/>
        <end position="1322"/>
    </location>
</feature>
<keyword evidence="10" id="KW-1185">Reference proteome</keyword>
<protein>
    <recommendedName>
        <fullName evidence="11">Intron-binding protein aquarius</fullName>
    </recommendedName>
</protein>
<evidence type="ECO:0008006" key="11">
    <source>
        <dbReference type="Google" id="ProtNLM"/>
    </source>
</evidence>
<dbReference type="STRING" id="3218.A0A2K1IRD9"/>
<dbReference type="InterPro" id="IPR041677">
    <property type="entry name" value="DNA2/NAM7_AAA_11"/>
</dbReference>
<dbReference type="InterPro" id="IPR047187">
    <property type="entry name" value="SF1_C_Upf1"/>
</dbReference>
<feature type="domain" description="DNA2/NAM7 helicase helicase" evidence="3">
    <location>
        <begin position="835"/>
        <end position="1120"/>
    </location>
</feature>
<keyword evidence="1" id="KW-0539">Nucleus</keyword>
<evidence type="ECO:0000259" key="7">
    <source>
        <dbReference type="Pfam" id="PF21144"/>
    </source>
</evidence>
<dbReference type="EnsemblPlants" id="Pp3c21_9820V3.2">
    <property type="protein sequence ID" value="PAC:32915670.CDS.1"/>
    <property type="gene ID" value="Pp3c21_9820"/>
</dbReference>
<dbReference type="GO" id="GO:0003729">
    <property type="term" value="F:mRNA binding"/>
    <property type="evidence" value="ECO:0000318"/>
    <property type="project" value="GO_Central"/>
</dbReference>
<dbReference type="Pfam" id="PF21144">
    <property type="entry name" value="Aquarius_N_3rd"/>
    <property type="match status" value="1"/>
</dbReference>
<feature type="domain" description="RNA helicase aquarius insertion" evidence="7">
    <location>
        <begin position="716"/>
        <end position="813"/>
    </location>
</feature>
<dbReference type="Pfam" id="PF13087">
    <property type="entry name" value="AAA_12"/>
    <property type="match status" value="1"/>
</dbReference>
<evidence type="ECO:0000259" key="6">
    <source>
        <dbReference type="Pfam" id="PF21143"/>
    </source>
</evidence>
<dbReference type="RefSeq" id="XP_024359038.1">
    <property type="nucleotide sequence ID" value="XM_024503270.2"/>
</dbReference>
<dbReference type="GO" id="GO:0071013">
    <property type="term" value="C:catalytic step 2 spliceosome"/>
    <property type="evidence" value="ECO:0000318"/>
    <property type="project" value="GO_Central"/>
</dbReference>
<dbReference type="EMBL" id="ABEU02000021">
    <property type="protein sequence ID" value="PNR31837.1"/>
    <property type="molecule type" value="Genomic_DNA"/>
</dbReference>
<dbReference type="CDD" id="cd17935">
    <property type="entry name" value="EEXXQc_AQR"/>
    <property type="match status" value="1"/>
</dbReference>
<dbReference type="SUPFAM" id="SSF52540">
    <property type="entry name" value="P-loop containing nucleoside triphosphate hydrolases"/>
    <property type="match status" value="1"/>
</dbReference>
<reference evidence="8 10" key="2">
    <citation type="journal article" date="2018" name="Plant J.">
        <title>The Physcomitrella patens chromosome-scale assembly reveals moss genome structure and evolution.</title>
        <authorList>
            <person name="Lang D."/>
            <person name="Ullrich K.K."/>
            <person name="Murat F."/>
            <person name="Fuchs J."/>
            <person name="Jenkins J."/>
            <person name="Haas F.B."/>
            <person name="Piednoel M."/>
            <person name="Gundlach H."/>
            <person name="Van Bel M."/>
            <person name="Meyberg R."/>
            <person name="Vives C."/>
            <person name="Morata J."/>
            <person name="Symeonidi A."/>
            <person name="Hiss M."/>
            <person name="Muchero W."/>
            <person name="Kamisugi Y."/>
            <person name="Saleh O."/>
            <person name="Blanc G."/>
            <person name="Decker E.L."/>
            <person name="van Gessel N."/>
            <person name="Grimwood J."/>
            <person name="Hayes R.D."/>
            <person name="Graham S.W."/>
            <person name="Gunter L.E."/>
            <person name="McDaniel S.F."/>
            <person name="Hoernstein S.N.W."/>
            <person name="Larsson A."/>
            <person name="Li F.W."/>
            <person name="Perroud P.F."/>
            <person name="Phillips J."/>
            <person name="Ranjan P."/>
            <person name="Rokshar D.S."/>
            <person name="Rothfels C.J."/>
            <person name="Schneider L."/>
            <person name="Shu S."/>
            <person name="Stevenson D.W."/>
            <person name="Thummler F."/>
            <person name="Tillich M."/>
            <person name="Villarreal Aguilar J.C."/>
            <person name="Widiez T."/>
            <person name="Wong G.K."/>
            <person name="Wymore A."/>
            <person name="Zhang Y."/>
            <person name="Zimmer A.D."/>
            <person name="Quatrano R.S."/>
            <person name="Mayer K.F.X."/>
            <person name="Goodstein D."/>
            <person name="Casacuberta J.M."/>
            <person name="Vandepoele K."/>
            <person name="Reski R."/>
            <person name="Cuming A.C."/>
            <person name="Tuskan G.A."/>
            <person name="Maumus F."/>
            <person name="Salse J."/>
            <person name="Schmutz J."/>
            <person name="Rensing S.A."/>
        </authorList>
    </citation>
    <scope>NUCLEOTIDE SEQUENCE [LARGE SCALE GENOMIC DNA]</scope>
    <source>
        <strain evidence="9 10">cv. Gransden 2004</strain>
    </source>
</reference>